<gene>
    <name evidence="1" type="ORF">Maut_02520</name>
    <name evidence="2" type="ORF">MTAT_02510</name>
</gene>
<proteinExistence type="predicted"/>
<sequence length="45" mass="5098">MTGTTRALNQVTRQQLEKRYTVNEDCLPIGIALLSWLAFKALADF</sequence>
<reference evidence="2 4" key="2">
    <citation type="submission" date="2019-05" db="EMBL/GenBank/DDBJ databases">
        <title>Genome sequence of Moorella thermoacetica ATCC 33924.</title>
        <authorList>
            <person name="Poehlein A."/>
            <person name="Bengelsdorf F.R."/>
            <person name="Duerre P."/>
            <person name="Daniel R."/>
        </authorList>
    </citation>
    <scope>NUCLEOTIDE SEQUENCE [LARGE SCALE GENOMIC DNA]</scope>
    <source>
        <strain evidence="2 4">ATCC 33924</strain>
    </source>
</reference>
<dbReference type="Proteomes" id="UP000322283">
    <property type="component" value="Unassembled WGS sequence"/>
</dbReference>
<dbReference type="Proteomes" id="UP000094598">
    <property type="component" value="Chromosome"/>
</dbReference>
<organism evidence="1 3">
    <name type="scientific">Neomoorella thermoacetica</name>
    <name type="common">Clostridium thermoaceticum</name>
    <dbReference type="NCBI Taxonomy" id="1525"/>
    <lineage>
        <taxon>Bacteria</taxon>
        <taxon>Bacillati</taxon>
        <taxon>Bacillota</taxon>
        <taxon>Clostridia</taxon>
        <taxon>Neomoorellales</taxon>
        <taxon>Neomoorellaceae</taxon>
        <taxon>Neomoorella</taxon>
    </lineage>
</organism>
<dbReference type="EMBL" id="VCDX01000001">
    <property type="protein sequence ID" value="TYL15518.1"/>
    <property type="molecule type" value="Genomic_DNA"/>
</dbReference>
<evidence type="ECO:0000313" key="3">
    <source>
        <dbReference type="Proteomes" id="UP000094598"/>
    </source>
</evidence>
<reference evidence="1 3" key="1">
    <citation type="submission" date="2016-08" db="EMBL/GenBank/DDBJ databases">
        <title>Moorella thermoacetica DSM 103132.</title>
        <authorList>
            <person name="Jendresen C.B."/>
            <person name="Redl S.M."/>
            <person name="Jensen T.O."/>
            <person name="Nielsen A.T."/>
        </authorList>
    </citation>
    <scope>NUCLEOTIDE SEQUENCE [LARGE SCALE GENOMIC DNA]</scope>
    <source>
        <strain evidence="1 3">DSM 103132</strain>
    </source>
</reference>
<name>A0AAC9HJA8_NEOTH</name>
<evidence type="ECO:0000313" key="4">
    <source>
        <dbReference type="Proteomes" id="UP000322283"/>
    </source>
</evidence>
<dbReference type="RefSeq" id="WP_155768225.1">
    <property type="nucleotide sequence ID" value="NZ_CP017019.1"/>
</dbReference>
<keyword evidence="4" id="KW-1185">Reference proteome</keyword>
<dbReference type="EMBL" id="CP017019">
    <property type="protein sequence ID" value="AOQ24940.1"/>
    <property type="molecule type" value="Genomic_DNA"/>
</dbReference>
<evidence type="ECO:0000313" key="1">
    <source>
        <dbReference type="EMBL" id="AOQ24940.1"/>
    </source>
</evidence>
<protein>
    <submittedName>
        <fullName evidence="1">Uncharacterized protein</fullName>
    </submittedName>
</protein>
<evidence type="ECO:0000313" key="2">
    <source>
        <dbReference type="EMBL" id="TYL15518.1"/>
    </source>
</evidence>
<dbReference type="AlphaFoldDB" id="A0AAC9HJA8"/>
<accession>A0AAC9HJA8</accession>